<dbReference type="Proteomes" id="UP000763557">
    <property type="component" value="Unassembled WGS sequence"/>
</dbReference>
<dbReference type="InterPro" id="IPR001647">
    <property type="entry name" value="HTH_TetR"/>
</dbReference>
<keyword evidence="2 4" id="KW-0238">DNA-binding</keyword>
<evidence type="ECO:0000256" key="1">
    <source>
        <dbReference type="ARBA" id="ARBA00023015"/>
    </source>
</evidence>
<dbReference type="PROSITE" id="PS50977">
    <property type="entry name" value="HTH_TETR_2"/>
    <property type="match status" value="1"/>
</dbReference>
<evidence type="ECO:0000256" key="2">
    <source>
        <dbReference type="ARBA" id="ARBA00023125"/>
    </source>
</evidence>
<keyword evidence="3" id="KW-0804">Transcription</keyword>
<comment type="caution">
    <text evidence="6">The sequence shown here is derived from an EMBL/GenBank/DDBJ whole genome shotgun (WGS) entry which is preliminary data.</text>
</comment>
<dbReference type="InterPro" id="IPR049445">
    <property type="entry name" value="TetR_SbtR-like_C"/>
</dbReference>
<dbReference type="Pfam" id="PF21597">
    <property type="entry name" value="TetR_C_43"/>
    <property type="match status" value="1"/>
</dbReference>
<evidence type="ECO:0000313" key="6">
    <source>
        <dbReference type="EMBL" id="NRN68944.1"/>
    </source>
</evidence>
<sequence length="200" mass="21866">MTGSSQRPLRVDAARNAELLVRAAWRAFIESGPEVPLDEIARRAGVGVATLYRRFPSKDDLLLAVMEWRYAEHIQPAVARALVDTDPWRAVVTAMEAAMTIAAEAHSVLRAVREPGALLTGLKERFIADLATIVRRAQDAGVVRADLRASDLPMVIYMLISALRVSADPAEGWRRCFSLLLAGLRPDSGIPLPDSPLDDC</sequence>
<dbReference type="EMBL" id="JAAATY010000023">
    <property type="protein sequence ID" value="NRN68944.1"/>
    <property type="molecule type" value="Genomic_DNA"/>
</dbReference>
<proteinExistence type="predicted"/>
<evidence type="ECO:0000256" key="4">
    <source>
        <dbReference type="PROSITE-ProRule" id="PRU00335"/>
    </source>
</evidence>
<name>A0ABX2FC37_9PSEU</name>
<evidence type="ECO:0000256" key="3">
    <source>
        <dbReference type="ARBA" id="ARBA00023163"/>
    </source>
</evidence>
<evidence type="ECO:0000313" key="7">
    <source>
        <dbReference type="Proteomes" id="UP000763557"/>
    </source>
</evidence>
<dbReference type="PANTHER" id="PTHR30055">
    <property type="entry name" value="HTH-TYPE TRANSCRIPTIONAL REGULATOR RUTR"/>
    <property type="match status" value="1"/>
</dbReference>
<gene>
    <name evidence="6" type="ORF">GC106_62000</name>
</gene>
<reference evidence="6 7" key="1">
    <citation type="submission" date="2020-01" db="EMBL/GenBank/DDBJ databases">
        <title>Kibdelosporangium persica a novel Actinomycetes from a hot desert in Iran.</title>
        <authorList>
            <person name="Safaei N."/>
            <person name="Zaburannyi N."/>
            <person name="Mueller R."/>
            <person name="Wink J."/>
        </authorList>
    </citation>
    <scope>NUCLEOTIDE SEQUENCE [LARGE SCALE GENOMIC DNA]</scope>
    <source>
        <strain evidence="6 7">4NS15</strain>
    </source>
</reference>
<dbReference type="SUPFAM" id="SSF48498">
    <property type="entry name" value="Tetracyclin repressor-like, C-terminal domain"/>
    <property type="match status" value="1"/>
</dbReference>
<dbReference type="Gene3D" id="1.10.357.10">
    <property type="entry name" value="Tetracycline Repressor, domain 2"/>
    <property type="match status" value="1"/>
</dbReference>
<feature type="domain" description="HTH tetR-type" evidence="5">
    <location>
        <begin position="14"/>
        <end position="73"/>
    </location>
</feature>
<dbReference type="InterPro" id="IPR036271">
    <property type="entry name" value="Tet_transcr_reg_TetR-rel_C_sf"/>
</dbReference>
<dbReference type="PANTHER" id="PTHR30055:SF234">
    <property type="entry name" value="HTH-TYPE TRANSCRIPTIONAL REGULATOR BETI"/>
    <property type="match status" value="1"/>
</dbReference>
<dbReference type="Pfam" id="PF00440">
    <property type="entry name" value="TetR_N"/>
    <property type="match status" value="1"/>
</dbReference>
<accession>A0ABX2FC37</accession>
<dbReference type="PRINTS" id="PR00455">
    <property type="entry name" value="HTHTETR"/>
</dbReference>
<dbReference type="SUPFAM" id="SSF46689">
    <property type="entry name" value="Homeodomain-like"/>
    <property type="match status" value="1"/>
</dbReference>
<organism evidence="6 7">
    <name type="scientific">Kibdelosporangium persicum</name>
    <dbReference type="NCBI Taxonomy" id="2698649"/>
    <lineage>
        <taxon>Bacteria</taxon>
        <taxon>Bacillati</taxon>
        <taxon>Actinomycetota</taxon>
        <taxon>Actinomycetes</taxon>
        <taxon>Pseudonocardiales</taxon>
        <taxon>Pseudonocardiaceae</taxon>
        <taxon>Kibdelosporangium</taxon>
    </lineage>
</organism>
<protein>
    <submittedName>
        <fullName evidence="6">Transcriptional regulator</fullName>
    </submittedName>
</protein>
<evidence type="ECO:0000259" key="5">
    <source>
        <dbReference type="PROSITE" id="PS50977"/>
    </source>
</evidence>
<dbReference type="InterPro" id="IPR050109">
    <property type="entry name" value="HTH-type_TetR-like_transc_reg"/>
</dbReference>
<feature type="DNA-binding region" description="H-T-H motif" evidence="4">
    <location>
        <begin position="36"/>
        <end position="55"/>
    </location>
</feature>
<dbReference type="InterPro" id="IPR009057">
    <property type="entry name" value="Homeodomain-like_sf"/>
</dbReference>
<keyword evidence="1" id="KW-0805">Transcription regulation</keyword>
<keyword evidence="7" id="KW-1185">Reference proteome</keyword>
<dbReference type="RefSeq" id="WP_173138577.1">
    <property type="nucleotide sequence ID" value="NZ_CBCSGW010000029.1"/>
</dbReference>